<feature type="compositionally biased region" description="Low complexity" evidence="4">
    <location>
        <begin position="24"/>
        <end position="35"/>
    </location>
</feature>
<feature type="region of interest" description="Disordered" evidence="4">
    <location>
        <begin position="71"/>
        <end position="104"/>
    </location>
</feature>
<dbReference type="InterPro" id="IPR000651">
    <property type="entry name" value="Ras-like_Gua-exchang_fac_N"/>
</dbReference>
<evidence type="ECO:0000256" key="1">
    <source>
        <dbReference type="ARBA" id="ARBA00022658"/>
    </source>
</evidence>
<evidence type="ECO:0000256" key="3">
    <source>
        <dbReference type="PROSITE-ProRule" id="PRU00983"/>
    </source>
</evidence>
<feature type="region of interest" description="Disordered" evidence="4">
    <location>
        <begin position="1107"/>
        <end position="1170"/>
    </location>
</feature>
<dbReference type="Proteomes" id="UP000816034">
    <property type="component" value="Unassembled WGS sequence"/>
</dbReference>
<accession>A0AA88KQ58</accession>
<proteinExistence type="inferred from homology"/>
<feature type="region of interest" description="Disordered" evidence="4">
    <location>
        <begin position="124"/>
        <end position="171"/>
    </location>
</feature>
<feature type="compositionally biased region" description="Polar residues" evidence="4">
    <location>
        <begin position="71"/>
        <end position="87"/>
    </location>
</feature>
<dbReference type="Pfam" id="PF00618">
    <property type="entry name" value="RasGEF_N"/>
    <property type="match status" value="1"/>
</dbReference>
<dbReference type="InterPro" id="IPR008937">
    <property type="entry name" value="Ras-like_GEF"/>
</dbReference>
<name>A0AA88KQ58_NAELO</name>
<feature type="compositionally biased region" description="Polar residues" evidence="4">
    <location>
        <begin position="1242"/>
        <end position="1258"/>
    </location>
</feature>
<comment type="similarity">
    <text evidence="3">Belongs to the DOCK family.</text>
</comment>
<feature type="compositionally biased region" description="Polar residues" evidence="4">
    <location>
        <begin position="1158"/>
        <end position="1170"/>
    </location>
</feature>
<feature type="domain" description="Ras-GEF" evidence="5">
    <location>
        <begin position="2104"/>
        <end position="2350"/>
    </location>
</feature>
<sequence>MLHHDSSSQQQQVEPMLHHDPLSTPTVETTTTTPTIDIPYDSVIHDEQDDNDISVTTPHDYIKQQQSVFNESFPTTNNNNMDENVSLNDSNNNNHQHSQNHHDSQNLDEITPMMITTANITTTTTPLTPMYDTKSLLSSSSQRIDSPNSSSNSGTTPTTTTSHSSLSNSSSSSTVALFNTYKQSRANSRAARHSSINAGIVLNSNSVDGSNSSTVCSIPSSSQPQVTPELVVPTSPNSAVVNNGISFVNNASSMSVKNVKHTLENDYKYFEEHVPNQTTSHDHNGQEYCKLSETLHIDVEKSKTVNKFFIEKRDDNAIQDLFAKNCLHLYNGEFTVMKHDEKESVNILPHNAEASNLLYYEQARDVFEFVTRRMAYHPNDFMEDQLNILTKFYRFRLEAGELEPYFLSLELINAKTKAKLSERFYFHMISHQMINGFYDELDVKKQLQKQLDQQPKALFSLSHVLKGEQLTDIYAVIFVYKTLQGATSEHILKQHHAGRKNHTLVKDTQSECQQSQPTPLDDFQGLKAHKEPFLFSFCPVKENGIHAIKYFLPMDVLFQHITPQNATESESGEATVSSKRQASYVDAMCELVSQQAENSLSFHTPHTSRECDLKELLQAETDVIRRNLKKLKAVPGYLVFESFKFNPKKFENDPVERLLLFGSELEKPLFTTSGAWISLEEVIQKIQLRNMSILNPKDPQQEKELRKCCASLDNLNYQSYRIEELHEKLPKFPHFDFSHLLYISPVSLNIDKFKVENLSSLDTDMALLENLAIKKFKAKNVLVKIEYMEAIGKPAPRIISPVGQSLVSEIYCNVVFDCDHIIRFIDEIKIALPLPIEKENHLVISLYHLVIEKQGQKRKKTLGNDGQVPKICFGYSVLTIKDIVDNHCSKMTDFTYTYSLPIYQKLTGNYLSDAKRLSVNVNASSNQLLSLEKRRHDPKKISFLCNTRVCSTIYPNEKLLLQFFADCAPFISIIKDGSNGQVKELTRAVKDCRRSIENLMKVPFSKIVSHFTLIMDMLLSVMCRIPDVLHSFVTEAEQMQETSRSSTLFGESTVNVAISGGSSSTEDEMLRSISARFGLEPPLSSSASSSSGAGDRKSLKSSILAAKRKSFTNNSSPPNSTPSPENKDMKDAAQPKSTLQKRFSLKNILKRKSKEVDTSTTPSPQQSQNEIIKRVAQPGEDGFNLLEYLKAQQEQEQYNNSTQQESHASSLFDQKQNQIKNDKMKKRMSLTDRLFNRHKSTDGTAASPITESSLPSTETGTTTRKSITFTTSNLTASRESQNQGDLFDFLGISNVLFDLQKTVFQVIVSMLKGAAVITDCADRSNKLLNTYVNYVFKDIVMTQSPVYVNLIELFTDVLGKADDSLTVSVPTDDEGLPSHLYQSEGSGRRAGNGILRKSIQDMFGNTKRSSLNTDTDKSATSQNNRSSYSMNMSLFAIGSAPVYYESLNYSWFFLDLILKSYLLCQREKTASRAHMSEVQYNLLSEREREALTNDHGYKFSLLLKELIGALAEKAVFYKDDFANFFVASQINNQLAFFFRDLLGCGEIKSELVFDLMEIYFREFVVKKTVTINTIKLGIDFLQIICDFPQFMELNFANYHPKEYIHHEAILCPPFKLLTNILRDCVTKFKAEVDVHNSAVKVLRYILTKEECLHLSQQHASKERLELLARIFFPYVVMVLENLNAMETVPEMTLKQHLKCCLWILSNLNPSYFTEWLRSSEKLDALIKLLAFYIDQFELRGRNKFETNSFKCFQDIFSQVNTLVHPRVTQIVNNNFDNLKLFEPTHKDLSSFIKLDIRDSEGAKYLTDTKLGDKQFIEYVMFIIAKMLQHVSLGTQKKVILELTSQSVEIVTNYVQEFTSIFRANSNNTYWKWLYGALLLGKEFSASTLESFISGKNSNDHSISNSLMTVLEKVYESDIITIDKLSKLFDEATDAENEIILDEENKIKASTLNRLVARVCGQNISEDSNFTNTFLVTYRSFCTPETLLTLMMSYVEYHILPLIHQEANNKNMASLVLRMLNTVRVWVQDHSYDFNNHLNASMMNFIYRQVGRLCQMEKQSSSGYISIANKIKERIEANLISNGESREKLEKMFNEKKPFNIKQWEPSEIAKQITLLESNIFTAIEPKEFFGLGWTKKDKMTRAPNISHLTEQFNNLSTFVASDIVCEENIKKRVRKVKQWINVAWECKNLNNLNGCNSIVSAFNNAGIHRLKKTWEAIPKRDVESERLKQLNELVSMTSSYKNMRDHMSRSGEGLPYIGIYLTDMVFIEDGNKDYITKEGSDLQLINFAKRRKIAEVIQRIKTQQQTLYDFISIPFLQKTFDFSNMVESEKAQLLLAEDVIWSKSLIIEPREQQKQ</sequence>
<evidence type="ECO:0000259" key="5">
    <source>
        <dbReference type="PROSITE" id="PS50009"/>
    </source>
</evidence>
<keyword evidence="1 2" id="KW-0344">Guanine-nucleotide releasing factor</keyword>
<dbReference type="GO" id="GO:0007265">
    <property type="term" value="P:Ras protein signal transduction"/>
    <property type="evidence" value="ECO:0007669"/>
    <property type="project" value="TreeGrafter"/>
</dbReference>
<organism evidence="8 9">
    <name type="scientific">Naegleria lovaniensis</name>
    <name type="common">Amoeba</name>
    <dbReference type="NCBI Taxonomy" id="51637"/>
    <lineage>
        <taxon>Eukaryota</taxon>
        <taxon>Discoba</taxon>
        <taxon>Heterolobosea</taxon>
        <taxon>Tetramitia</taxon>
        <taxon>Eutetramitia</taxon>
        <taxon>Vahlkampfiidae</taxon>
        <taxon>Naegleria</taxon>
    </lineage>
</organism>
<dbReference type="Gene3D" id="1.10.840.10">
    <property type="entry name" value="Ras guanine-nucleotide exchange factors catalytic domain"/>
    <property type="match status" value="1"/>
</dbReference>
<dbReference type="PROSITE" id="PS51650">
    <property type="entry name" value="C2_DOCK"/>
    <property type="match status" value="1"/>
</dbReference>
<dbReference type="SMART" id="SM00147">
    <property type="entry name" value="RasGEF"/>
    <property type="match status" value="1"/>
</dbReference>
<protein>
    <submittedName>
        <fullName evidence="8">Uncharacterized protein</fullName>
    </submittedName>
</protein>
<feature type="compositionally biased region" description="Polar residues" evidence="4">
    <location>
        <begin position="1406"/>
        <end position="1424"/>
    </location>
</feature>
<dbReference type="GO" id="GO:0005886">
    <property type="term" value="C:plasma membrane"/>
    <property type="evidence" value="ECO:0007669"/>
    <property type="project" value="TreeGrafter"/>
</dbReference>
<dbReference type="GO" id="GO:0005085">
    <property type="term" value="F:guanyl-nucleotide exchange factor activity"/>
    <property type="evidence" value="ECO:0007669"/>
    <property type="project" value="UniProtKB-KW"/>
</dbReference>
<gene>
    <name evidence="8" type="ORF">C9374_013911</name>
</gene>
<reference evidence="8 9" key="1">
    <citation type="journal article" date="2018" name="BMC Genomics">
        <title>The genome of Naegleria lovaniensis, the basis for a comparative approach to unravel pathogenicity factors of the human pathogenic amoeba N. fowleri.</title>
        <authorList>
            <person name="Liechti N."/>
            <person name="Schurch N."/>
            <person name="Bruggmann R."/>
            <person name="Wittwer M."/>
        </authorList>
    </citation>
    <scope>NUCLEOTIDE SEQUENCE [LARGE SCALE GENOMIC DNA]</scope>
    <source>
        <strain evidence="8 9">ATCC 30569</strain>
    </source>
</reference>
<feature type="compositionally biased region" description="Polar residues" evidence="4">
    <location>
        <begin position="1194"/>
        <end position="1219"/>
    </location>
</feature>
<evidence type="ECO:0000256" key="4">
    <source>
        <dbReference type="SAM" id="MobiDB-lite"/>
    </source>
</evidence>
<evidence type="ECO:0000259" key="7">
    <source>
        <dbReference type="PROSITE" id="PS51650"/>
    </source>
</evidence>
<feature type="compositionally biased region" description="Low complexity" evidence="4">
    <location>
        <begin position="1112"/>
        <end position="1124"/>
    </location>
</feature>
<evidence type="ECO:0000313" key="9">
    <source>
        <dbReference type="Proteomes" id="UP000816034"/>
    </source>
</evidence>
<dbReference type="Gene3D" id="1.20.870.10">
    <property type="entry name" value="Son of sevenless (SoS) protein Chain: S domain 1"/>
    <property type="match status" value="1"/>
</dbReference>
<dbReference type="SUPFAM" id="SSF48366">
    <property type="entry name" value="Ras GEF"/>
    <property type="match status" value="1"/>
</dbReference>
<dbReference type="InterPro" id="IPR001895">
    <property type="entry name" value="RASGEF_cat_dom"/>
</dbReference>
<dbReference type="CDD" id="cd06224">
    <property type="entry name" value="REM"/>
    <property type="match status" value="1"/>
</dbReference>
<dbReference type="InterPro" id="IPR036964">
    <property type="entry name" value="RASGEF_cat_dom_sf"/>
</dbReference>
<feature type="domain" description="C2 DOCK-type" evidence="7">
    <location>
        <begin position="738"/>
        <end position="950"/>
    </location>
</feature>
<dbReference type="Pfam" id="PF14429">
    <property type="entry name" value="DOCK-C2"/>
    <property type="match status" value="1"/>
</dbReference>
<dbReference type="CDD" id="cd00155">
    <property type="entry name" value="RasGEF"/>
    <property type="match status" value="1"/>
</dbReference>
<feature type="region of interest" description="Disordered" evidence="4">
    <location>
        <begin position="1"/>
        <end position="37"/>
    </location>
</feature>
<dbReference type="RefSeq" id="XP_044553343.1">
    <property type="nucleotide sequence ID" value="XM_044689840.1"/>
</dbReference>
<evidence type="ECO:0000259" key="6">
    <source>
        <dbReference type="PROSITE" id="PS50212"/>
    </source>
</evidence>
<comment type="caution">
    <text evidence="8">The sequence shown here is derived from an EMBL/GenBank/DDBJ whole genome shotgun (WGS) entry which is preliminary data.</text>
</comment>
<dbReference type="GeneID" id="68106364"/>
<feature type="compositionally biased region" description="Low complexity" evidence="4">
    <location>
        <begin position="88"/>
        <end position="97"/>
    </location>
</feature>
<feature type="region of interest" description="Disordered" evidence="4">
    <location>
        <begin position="1194"/>
        <end position="1265"/>
    </location>
</feature>
<keyword evidence="9" id="KW-1185">Reference proteome</keyword>
<dbReference type="InterPro" id="IPR023578">
    <property type="entry name" value="Ras_GEF_dom_sf"/>
</dbReference>
<dbReference type="CDD" id="cd08679">
    <property type="entry name" value="C2_DOCK180_related"/>
    <property type="match status" value="1"/>
</dbReference>
<evidence type="ECO:0000313" key="8">
    <source>
        <dbReference type="EMBL" id="KAG2389351.1"/>
    </source>
</evidence>
<dbReference type="PANTHER" id="PTHR23113:SF368">
    <property type="entry name" value="CELL DIVISION CONTROL PROTEIN 25"/>
    <property type="match status" value="1"/>
</dbReference>
<dbReference type="InterPro" id="IPR027007">
    <property type="entry name" value="C2_DOCK-type_domain"/>
</dbReference>
<dbReference type="Gene3D" id="2.60.40.150">
    <property type="entry name" value="C2 domain"/>
    <property type="match status" value="1"/>
</dbReference>
<dbReference type="PROSITE" id="PS50212">
    <property type="entry name" value="RASGEF_NTER"/>
    <property type="match status" value="1"/>
</dbReference>
<dbReference type="PANTHER" id="PTHR23113">
    <property type="entry name" value="GUANINE NUCLEOTIDE EXCHANGE FACTOR"/>
    <property type="match status" value="1"/>
</dbReference>
<dbReference type="EMBL" id="PYSW02000007">
    <property type="protein sequence ID" value="KAG2389351.1"/>
    <property type="molecule type" value="Genomic_DNA"/>
</dbReference>
<evidence type="ECO:0000256" key="2">
    <source>
        <dbReference type="PROSITE-ProRule" id="PRU00168"/>
    </source>
</evidence>
<dbReference type="PROSITE" id="PS50009">
    <property type="entry name" value="RASGEF_CAT"/>
    <property type="match status" value="1"/>
</dbReference>
<feature type="region of interest" description="Disordered" evidence="4">
    <location>
        <begin position="1405"/>
        <end position="1424"/>
    </location>
</feature>
<dbReference type="InterPro" id="IPR035892">
    <property type="entry name" value="C2_domain_sf"/>
</dbReference>
<dbReference type="SMART" id="SM00229">
    <property type="entry name" value="RasGEFN"/>
    <property type="match status" value="1"/>
</dbReference>
<dbReference type="Pfam" id="PF00617">
    <property type="entry name" value="RasGEF"/>
    <property type="match status" value="1"/>
</dbReference>
<feature type="domain" description="N-terminal Ras-GEF" evidence="6">
    <location>
        <begin position="1942"/>
        <end position="2071"/>
    </location>
</feature>